<organism evidence="2 3">
    <name type="scientific">Acetonema longum DSM 6540</name>
    <dbReference type="NCBI Taxonomy" id="1009370"/>
    <lineage>
        <taxon>Bacteria</taxon>
        <taxon>Bacillati</taxon>
        <taxon>Bacillota</taxon>
        <taxon>Negativicutes</taxon>
        <taxon>Acetonemataceae</taxon>
        <taxon>Acetonema</taxon>
    </lineage>
</organism>
<evidence type="ECO:0000313" key="2">
    <source>
        <dbReference type="EMBL" id="EGO62758.1"/>
    </source>
</evidence>
<proteinExistence type="predicted"/>
<dbReference type="AlphaFoldDB" id="F7NMH8"/>
<name>F7NMH8_9FIRM</name>
<dbReference type="OrthoDB" id="1683176at2"/>
<accession>F7NMH8</accession>
<dbReference type="RefSeq" id="WP_004097710.1">
    <property type="nucleotide sequence ID" value="NZ_AFGF01000171.1"/>
</dbReference>
<dbReference type="eggNOG" id="ENOG5032YRJ">
    <property type="taxonomic scope" value="Bacteria"/>
</dbReference>
<keyword evidence="1" id="KW-0732">Signal</keyword>
<evidence type="ECO:0000256" key="1">
    <source>
        <dbReference type="SAM" id="SignalP"/>
    </source>
</evidence>
<keyword evidence="3" id="KW-1185">Reference proteome</keyword>
<dbReference type="STRING" id="1009370.ALO_16542"/>
<dbReference type="EMBL" id="AFGF01000171">
    <property type="protein sequence ID" value="EGO62758.1"/>
    <property type="molecule type" value="Genomic_DNA"/>
</dbReference>
<comment type="caution">
    <text evidence="2">The sequence shown here is derived from an EMBL/GenBank/DDBJ whole genome shotgun (WGS) entry which is preliminary data.</text>
</comment>
<dbReference type="Proteomes" id="UP000003240">
    <property type="component" value="Unassembled WGS sequence"/>
</dbReference>
<feature type="chain" id="PRO_5003366299" evidence="1">
    <location>
        <begin position="27"/>
        <end position="94"/>
    </location>
</feature>
<protein>
    <submittedName>
        <fullName evidence="2">Uncharacterized protein</fullName>
    </submittedName>
</protein>
<sequence>MGNRRKLAICLLLSLWILLIPATAAAADWNLNITMTREKDGSLCGELWYNNDMLWRLRILADDAMPVSSGQEMRATTVTPDIVHGLFLLKVHQI</sequence>
<reference evidence="2 3" key="1">
    <citation type="journal article" date="2011" name="EMBO J.">
        <title>Structural diversity of bacterial flagellar motors.</title>
        <authorList>
            <person name="Chen S."/>
            <person name="Beeby M."/>
            <person name="Murphy G.E."/>
            <person name="Leadbetter J.R."/>
            <person name="Hendrixson D.R."/>
            <person name="Briegel A."/>
            <person name="Li Z."/>
            <person name="Shi J."/>
            <person name="Tocheva E.I."/>
            <person name="Muller A."/>
            <person name="Dobro M.J."/>
            <person name="Jensen G.J."/>
        </authorList>
    </citation>
    <scope>NUCLEOTIDE SEQUENCE [LARGE SCALE GENOMIC DNA]</scope>
    <source>
        <strain evidence="2 3">DSM 6540</strain>
    </source>
</reference>
<gene>
    <name evidence="2" type="ORF">ALO_16542</name>
</gene>
<evidence type="ECO:0000313" key="3">
    <source>
        <dbReference type="Proteomes" id="UP000003240"/>
    </source>
</evidence>
<feature type="signal peptide" evidence="1">
    <location>
        <begin position="1"/>
        <end position="26"/>
    </location>
</feature>